<dbReference type="SMART" id="SM00256">
    <property type="entry name" value="FBOX"/>
    <property type="match status" value="1"/>
</dbReference>
<organism evidence="3 4">
    <name type="scientific">Phascolomyces articulosus</name>
    <dbReference type="NCBI Taxonomy" id="60185"/>
    <lineage>
        <taxon>Eukaryota</taxon>
        <taxon>Fungi</taxon>
        <taxon>Fungi incertae sedis</taxon>
        <taxon>Mucoromycota</taxon>
        <taxon>Mucoromycotina</taxon>
        <taxon>Mucoromycetes</taxon>
        <taxon>Mucorales</taxon>
        <taxon>Lichtheimiaceae</taxon>
        <taxon>Phascolomyces</taxon>
    </lineage>
</organism>
<keyword evidence="4" id="KW-1185">Reference proteome</keyword>
<feature type="domain" description="F-box" evidence="2">
    <location>
        <begin position="115"/>
        <end position="163"/>
    </location>
</feature>
<proteinExistence type="predicted"/>
<dbReference type="InterPro" id="IPR001810">
    <property type="entry name" value="F-box_dom"/>
</dbReference>
<dbReference type="AlphaFoldDB" id="A0AAD5K165"/>
<dbReference type="Gene3D" id="1.20.1280.50">
    <property type="match status" value="1"/>
</dbReference>
<gene>
    <name evidence="3" type="ORF">BDA99DRAFT_559572</name>
</gene>
<dbReference type="Proteomes" id="UP001209540">
    <property type="component" value="Unassembled WGS sequence"/>
</dbReference>
<evidence type="ECO:0000313" key="3">
    <source>
        <dbReference type="EMBL" id="KAI9264290.1"/>
    </source>
</evidence>
<feature type="region of interest" description="Disordered" evidence="1">
    <location>
        <begin position="625"/>
        <end position="658"/>
    </location>
</feature>
<sequence length="743" mass="85016">MSIFKQAQNAILSTFSTRQDALSSFATLNEHMDKKTRYEIEQKKAQEKIRRSPNSGEGYFISVLLYHEQNDLSSALDMCLKGLECISPKKYPHHYTQLQKEKEIILEKQARYGRNGFFDILPYDVVCEIFQHIRYRDLLHCIGVCQDWFDFIMNEYPYFWHRLMPEQMSSEHKSLTDPLVRHESQEFRLESGDPNDLNVVENNSVLLPMLWNSHSIRKLYYRFPRHWSSKDLWNIYAVIRSLSLTLKQLDIICCKIDPDDILSHLMGVCFSNLTHVSVTQSEMKEIDNTNTPADLTTCSKKNRVVTLKWIPLEMLGKTRVSSAPFFSASQCYYATLTYLKLCNYHEFMQPDPLLNSRFGRLAGSAAAESRVRSMLFSDVPNLIHLFIGWVDIYNHDLVPFYQETTKSCPRLRNLVVTHTASMPPTIQSDIDPSEYENSDIIATTTTTTNKATTEGLRRFVLTGCNRSREQKNVIPIFKKHHATFELLYLDYDNLGVGPMALTKLASLGCPHLRELRLCSVSRMLRKPSLDKNKKSATPATSTVLVQLFSVCPALQVIELSQELFTNSELALEINAEVLETIAQKCSQLLYFSYHSESPRLHIGGGGYACKNFLCFTDNHNNIGNDNTTTNATEQGGKNGSVHKKQKQRSSLLQSSKQEQHVNSRLECLKVPHMDHETALTLVENLGSLKHFEIFKWYYYHPKDTTTTTTATTTTSTRRENNSGILMEPVKEILESRGGSLVLG</sequence>
<evidence type="ECO:0000256" key="1">
    <source>
        <dbReference type="SAM" id="MobiDB-lite"/>
    </source>
</evidence>
<dbReference type="PROSITE" id="PS50181">
    <property type="entry name" value="FBOX"/>
    <property type="match status" value="1"/>
</dbReference>
<dbReference type="InterPro" id="IPR036047">
    <property type="entry name" value="F-box-like_dom_sf"/>
</dbReference>
<reference evidence="3" key="2">
    <citation type="submission" date="2023-02" db="EMBL/GenBank/DDBJ databases">
        <authorList>
            <consortium name="DOE Joint Genome Institute"/>
            <person name="Mondo S.J."/>
            <person name="Chang Y."/>
            <person name="Wang Y."/>
            <person name="Ahrendt S."/>
            <person name="Andreopoulos W."/>
            <person name="Barry K."/>
            <person name="Beard J."/>
            <person name="Benny G.L."/>
            <person name="Blankenship S."/>
            <person name="Bonito G."/>
            <person name="Cuomo C."/>
            <person name="Desiro A."/>
            <person name="Gervers K.A."/>
            <person name="Hundley H."/>
            <person name="Kuo A."/>
            <person name="LaButti K."/>
            <person name="Lang B.F."/>
            <person name="Lipzen A."/>
            <person name="O'Donnell K."/>
            <person name="Pangilinan J."/>
            <person name="Reynolds N."/>
            <person name="Sandor L."/>
            <person name="Smith M.W."/>
            <person name="Tsang A."/>
            <person name="Grigoriev I.V."/>
            <person name="Stajich J.E."/>
            <person name="Spatafora J.W."/>
        </authorList>
    </citation>
    <scope>NUCLEOTIDE SEQUENCE</scope>
    <source>
        <strain evidence="3">RSA 2281</strain>
    </source>
</reference>
<dbReference type="EMBL" id="JAIXMP010000012">
    <property type="protein sequence ID" value="KAI9264290.1"/>
    <property type="molecule type" value="Genomic_DNA"/>
</dbReference>
<dbReference type="Pfam" id="PF12937">
    <property type="entry name" value="F-box-like"/>
    <property type="match status" value="1"/>
</dbReference>
<evidence type="ECO:0000259" key="2">
    <source>
        <dbReference type="PROSITE" id="PS50181"/>
    </source>
</evidence>
<accession>A0AAD5K165</accession>
<name>A0AAD5K165_9FUNG</name>
<comment type="caution">
    <text evidence="3">The sequence shown here is derived from an EMBL/GenBank/DDBJ whole genome shotgun (WGS) entry which is preliminary data.</text>
</comment>
<feature type="compositionally biased region" description="Polar residues" evidence="1">
    <location>
        <begin position="625"/>
        <end position="635"/>
    </location>
</feature>
<dbReference type="SUPFAM" id="SSF52047">
    <property type="entry name" value="RNI-like"/>
    <property type="match status" value="1"/>
</dbReference>
<protein>
    <recommendedName>
        <fullName evidence="2">F-box domain-containing protein</fullName>
    </recommendedName>
</protein>
<dbReference type="SUPFAM" id="SSF81383">
    <property type="entry name" value="F-box domain"/>
    <property type="match status" value="1"/>
</dbReference>
<evidence type="ECO:0000313" key="4">
    <source>
        <dbReference type="Proteomes" id="UP001209540"/>
    </source>
</evidence>
<reference evidence="3" key="1">
    <citation type="journal article" date="2022" name="IScience">
        <title>Evolution of zygomycete secretomes and the origins of terrestrial fungal ecologies.</title>
        <authorList>
            <person name="Chang Y."/>
            <person name="Wang Y."/>
            <person name="Mondo S."/>
            <person name="Ahrendt S."/>
            <person name="Andreopoulos W."/>
            <person name="Barry K."/>
            <person name="Beard J."/>
            <person name="Benny G.L."/>
            <person name="Blankenship S."/>
            <person name="Bonito G."/>
            <person name="Cuomo C."/>
            <person name="Desiro A."/>
            <person name="Gervers K.A."/>
            <person name="Hundley H."/>
            <person name="Kuo A."/>
            <person name="LaButti K."/>
            <person name="Lang B.F."/>
            <person name="Lipzen A."/>
            <person name="O'Donnell K."/>
            <person name="Pangilinan J."/>
            <person name="Reynolds N."/>
            <person name="Sandor L."/>
            <person name="Smith M.E."/>
            <person name="Tsang A."/>
            <person name="Grigoriev I.V."/>
            <person name="Stajich J.E."/>
            <person name="Spatafora J.W."/>
        </authorList>
    </citation>
    <scope>NUCLEOTIDE SEQUENCE</scope>
    <source>
        <strain evidence="3">RSA 2281</strain>
    </source>
</reference>